<dbReference type="AlphaFoldDB" id="A0A9X1MR65"/>
<dbReference type="RefSeq" id="WP_230222900.1">
    <property type="nucleotide sequence ID" value="NZ_JAJKFT010000010.1"/>
</dbReference>
<evidence type="ECO:0000313" key="2">
    <source>
        <dbReference type="EMBL" id="MCC9631164.1"/>
    </source>
</evidence>
<evidence type="ECO:0008006" key="4">
    <source>
        <dbReference type="Google" id="ProtNLM"/>
    </source>
</evidence>
<keyword evidence="1" id="KW-0732">Signal</keyword>
<evidence type="ECO:0000256" key="1">
    <source>
        <dbReference type="SAM" id="SignalP"/>
    </source>
</evidence>
<dbReference type="EMBL" id="JAJKFT010000010">
    <property type="protein sequence ID" value="MCC9631164.1"/>
    <property type="molecule type" value="Genomic_DNA"/>
</dbReference>
<organism evidence="2 3">
    <name type="scientific">Blastopirellula sediminis</name>
    <dbReference type="NCBI Taxonomy" id="2894196"/>
    <lineage>
        <taxon>Bacteria</taxon>
        <taxon>Pseudomonadati</taxon>
        <taxon>Planctomycetota</taxon>
        <taxon>Planctomycetia</taxon>
        <taxon>Pirellulales</taxon>
        <taxon>Pirellulaceae</taxon>
        <taxon>Blastopirellula</taxon>
    </lineage>
</organism>
<evidence type="ECO:0000313" key="3">
    <source>
        <dbReference type="Proteomes" id="UP001139103"/>
    </source>
</evidence>
<protein>
    <recommendedName>
        <fullName evidence="4">HEAT repeat domain-containing protein</fullName>
    </recommendedName>
</protein>
<sequence>MLRNCRYLTIIAPLLLLASLRAAEPPLPLEAQSEAILAESLAATGEWSSVHAAEYLIRLNEAPKALAAFQPQAQCKIPQYRIGVWRVLAQAETSPQRRQAFVEQIRSVLLNTNAPDRLHALESLAKLNAPITTPEERRIVEEVAATPADPGRSFALWRLIPSKPTGKDYEPLLEEAASDDEVRRLRAAFVLGQCHPLPQATKAKLEQLLAVEPHDSIAYPFLAIATDPANLPKLADSDNPTHKALAIKELTLRHVDNRLDLTAELAEERPLALRQAAAFAILAQPRNRQANSSR</sequence>
<accession>A0A9X1MR65</accession>
<dbReference type="Proteomes" id="UP001139103">
    <property type="component" value="Unassembled WGS sequence"/>
</dbReference>
<comment type="caution">
    <text evidence="2">The sequence shown here is derived from an EMBL/GenBank/DDBJ whole genome shotgun (WGS) entry which is preliminary data.</text>
</comment>
<keyword evidence="3" id="KW-1185">Reference proteome</keyword>
<reference evidence="2" key="1">
    <citation type="submission" date="2021-11" db="EMBL/GenBank/DDBJ databases">
        <title>Genome sequence.</title>
        <authorList>
            <person name="Sun Q."/>
        </authorList>
    </citation>
    <scope>NUCLEOTIDE SEQUENCE</scope>
    <source>
        <strain evidence="2">JC732</strain>
    </source>
</reference>
<gene>
    <name evidence="2" type="ORF">LOC68_22455</name>
</gene>
<name>A0A9X1MR65_9BACT</name>
<feature type="signal peptide" evidence="1">
    <location>
        <begin position="1"/>
        <end position="23"/>
    </location>
</feature>
<proteinExistence type="predicted"/>
<feature type="chain" id="PRO_5040966791" description="HEAT repeat domain-containing protein" evidence="1">
    <location>
        <begin position="24"/>
        <end position="294"/>
    </location>
</feature>